<accession>A0AB36JIW3</accession>
<protein>
    <submittedName>
        <fullName evidence="1">Transcriptional regulator</fullName>
    </submittedName>
</protein>
<proteinExistence type="predicted"/>
<dbReference type="AlphaFoldDB" id="A0AB36JIW3"/>
<dbReference type="NCBIfam" id="TIGR00738">
    <property type="entry name" value="rrf2_super"/>
    <property type="match status" value="1"/>
</dbReference>
<reference evidence="1 2" key="1">
    <citation type="submission" date="2016-10" db="EMBL/GenBank/DDBJ databases">
        <title>Paenibacillus species isolates.</title>
        <authorList>
            <person name="Beno S.M."/>
        </authorList>
    </citation>
    <scope>NUCLEOTIDE SEQUENCE [LARGE SCALE GENOMIC DNA]</scope>
    <source>
        <strain evidence="1 2">FSL H7-0918</strain>
    </source>
</reference>
<dbReference type="PANTHER" id="PTHR33221">
    <property type="entry name" value="WINGED HELIX-TURN-HELIX TRANSCRIPTIONAL REGULATOR, RRF2 FAMILY"/>
    <property type="match status" value="1"/>
</dbReference>
<dbReference type="RefSeq" id="WP_076133466.1">
    <property type="nucleotide sequence ID" value="NZ_MPTN01000009.1"/>
</dbReference>
<dbReference type="PANTHER" id="PTHR33221:SF9">
    <property type="entry name" value="RRF2 FAMILY PROTEIN"/>
    <property type="match status" value="1"/>
</dbReference>
<dbReference type="Gene3D" id="1.10.10.10">
    <property type="entry name" value="Winged helix-like DNA-binding domain superfamily/Winged helix DNA-binding domain"/>
    <property type="match status" value="1"/>
</dbReference>
<sequence length="170" mass="18656">MKLTAGVEQAICIIVLLSTQDNKAPLASDHISARLDVSPSYLKKIMRKLVVKQLVTSIPGNNGGFSLAKSPEEITGLEIIEAMEGRISIYSDNDLLTKAFEDGIHASKGIEVLNDLFNGANDVLRAYFSKFTVADLLKKSMSLSQIPSLDWNNTSLKDFLAKEMKEHADD</sequence>
<dbReference type="Proteomes" id="UP000187323">
    <property type="component" value="Unassembled WGS sequence"/>
</dbReference>
<dbReference type="EMBL" id="MPTO01000003">
    <property type="protein sequence ID" value="OME23480.1"/>
    <property type="molecule type" value="Genomic_DNA"/>
</dbReference>
<name>A0AB36JIW3_9BACL</name>
<evidence type="ECO:0000313" key="1">
    <source>
        <dbReference type="EMBL" id="OME23480.1"/>
    </source>
</evidence>
<comment type="caution">
    <text evidence="1">The sequence shown here is derived from an EMBL/GenBank/DDBJ whole genome shotgun (WGS) entry which is preliminary data.</text>
</comment>
<dbReference type="InterPro" id="IPR000944">
    <property type="entry name" value="Tscrpt_reg_Rrf2"/>
</dbReference>
<evidence type="ECO:0000313" key="2">
    <source>
        <dbReference type="Proteomes" id="UP000187323"/>
    </source>
</evidence>
<organism evidence="1 2">
    <name type="scientific">Paenibacillus odorifer</name>
    <dbReference type="NCBI Taxonomy" id="189426"/>
    <lineage>
        <taxon>Bacteria</taxon>
        <taxon>Bacillati</taxon>
        <taxon>Bacillota</taxon>
        <taxon>Bacilli</taxon>
        <taxon>Bacillales</taxon>
        <taxon>Paenibacillaceae</taxon>
        <taxon>Paenibacillus</taxon>
    </lineage>
</organism>
<dbReference type="InterPro" id="IPR036388">
    <property type="entry name" value="WH-like_DNA-bd_sf"/>
</dbReference>
<dbReference type="InterPro" id="IPR036390">
    <property type="entry name" value="WH_DNA-bd_sf"/>
</dbReference>
<dbReference type="Pfam" id="PF02082">
    <property type="entry name" value="Rrf2"/>
    <property type="match status" value="1"/>
</dbReference>
<gene>
    <name evidence="1" type="ORF">BSK47_03195</name>
</gene>
<dbReference type="GO" id="GO:0003700">
    <property type="term" value="F:DNA-binding transcription factor activity"/>
    <property type="evidence" value="ECO:0007669"/>
    <property type="project" value="TreeGrafter"/>
</dbReference>
<dbReference type="PROSITE" id="PS51197">
    <property type="entry name" value="HTH_RRF2_2"/>
    <property type="match status" value="1"/>
</dbReference>
<dbReference type="SUPFAM" id="SSF46785">
    <property type="entry name" value="Winged helix' DNA-binding domain"/>
    <property type="match status" value="1"/>
</dbReference>
<dbReference type="GO" id="GO:0005829">
    <property type="term" value="C:cytosol"/>
    <property type="evidence" value="ECO:0007669"/>
    <property type="project" value="TreeGrafter"/>
</dbReference>